<evidence type="ECO:0000256" key="2">
    <source>
        <dbReference type="ARBA" id="ARBA00023015"/>
    </source>
</evidence>
<dbReference type="InterPro" id="IPR036390">
    <property type="entry name" value="WH_DNA-bd_sf"/>
</dbReference>
<sequence length="270" mass="29698">MDLDLRKLRYFVAVAELEHFGRAADRLHIAQPVLSRQIRALEQELGCALLERTTRSVRLTPAGEQLQKDALDVLAAARAATRRVHSAARGAHRLVVGFTPGLSVSTAVRAFAHEHPGVEIELLRLNWYEQAEALRDGRADVGYLRHPFDTDGLHTVPIGSEPKVVCLPAAHPLASRRRLTHADLDGEAILGGERRCAATIEEKLELVAAGVGIALVPRSVARYYSRPDLVHRSVADAVSYETCLAVVEDRRQRHLWDFLAVAEQALAGCP</sequence>
<feature type="domain" description="HTH lysR-type" evidence="5">
    <location>
        <begin position="3"/>
        <end position="60"/>
    </location>
</feature>
<dbReference type="InterPro" id="IPR005119">
    <property type="entry name" value="LysR_subst-bd"/>
</dbReference>
<dbReference type="EMBL" id="JBJDQH010000019">
    <property type="protein sequence ID" value="MFK4271678.1"/>
    <property type="molecule type" value="Genomic_DNA"/>
</dbReference>
<keyword evidence="3" id="KW-0238">DNA-binding</keyword>
<dbReference type="SUPFAM" id="SSF53850">
    <property type="entry name" value="Periplasmic binding protein-like II"/>
    <property type="match status" value="1"/>
</dbReference>
<organism evidence="6 7">
    <name type="scientific">Streptomyces milbemycinicus</name>
    <dbReference type="NCBI Taxonomy" id="476552"/>
    <lineage>
        <taxon>Bacteria</taxon>
        <taxon>Bacillati</taxon>
        <taxon>Actinomycetota</taxon>
        <taxon>Actinomycetes</taxon>
        <taxon>Kitasatosporales</taxon>
        <taxon>Streptomycetaceae</taxon>
        <taxon>Streptomyces</taxon>
    </lineage>
</organism>
<accession>A0ABW8M1E1</accession>
<protein>
    <submittedName>
        <fullName evidence="6">LysR family transcriptional regulator</fullName>
    </submittedName>
</protein>
<keyword evidence="4" id="KW-0804">Transcription</keyword>
<evidence type="ECO:0000259" key="5">
    <source>
        <dbReference type="PROSITE" id="PS50931"/>
    </source>
</evidence>
<evidence type="ECO:0000313" key="7">
    <source>
        <dbReference type="Proteomes" id="UP001620295"/>
    </source>
</evidence>
<dbReference type="Gene3D" id="1.10.10.10">
    <property type="entry name" value="Winged helix-like DNA-binding domain superfamily/Winged helix DNA-binding domain"/>
    <property type="match status" value="1"/>
</dbReference>
<comment type="caution">
    <text evidence="6">The sequence shown here is derived from an EMBL/GenBank/DDBJ whole genome shotgun (WGS) entry which is preliminary data.</text>
</comment>
<dbReference type="PRINTS" id="PR00039">
    <property type="entry name" value="HTHLYSR"/>
</dbReference>
<dbReference type="InterPro" id="IPR036388">
    <property type="entry name" value="WH-like_DNA-bd_sf"/>
</dbReference>
<dbReference type="PANTHER" id="PTHR30346:SF0">
    <property type="entry name" value="HCA OPERON TRANSCRIPTIONAL ACTIVATOR HCAR"/>
    <property type="match status" value="1"/>
</dbReference>
<dbReference type="Proteomes" id="UP001620295">
    <property type="component" value="Unassembled WGS sequence"/>
</dbReference>
<evidence type="ECO:0000256" key="1">
    <source>
        <dbReference type="ARBA" id="ARBA00009437"/>
    </source>
</evidence>
<keyword evidence="2" id="KW-0805">Transcription regulation</keyword>
<reference evidence="6 7" key="1">
    <citation type="submission" date="2024-11" db="EMBL/GenBank/DDBJ databases">
        <title>The Natural Products Discovery Center: Release of the First 8490 Sequenced Strains for Exploring Actinobacteria Biosynthetic Diversity.</title>
        <authorList>
            <person name="Kalkreuter E."/>
            <person name="Kautsar S.A."/>
            <person name="Yang D."/>
            <person name="Bader C.D."/>
            <person name="Teijaro C.N."/>
            <person name="Fluegel L."/>
            <person name="Davis C.M."/>
            <person name="Simpson J.R."/>
            <person name="Lauterbach L."/>
            <person name="Steele A.D."/>
            <person name="Gui C."/>
            <person name="Meng S."/>
            <person name="Li G."/>
            <person name="Viehrig K."/>
            <person name="Ye F."/>
            <person name="Su P."/>
            <person name="Kiefer A.F."/>
            <person name="Nichols A."/>
            <person name="Cepeda A.J."/>
            <person name="Yan W."/>
            <person name="Fan B."/>
            <person name="Jiang Y."/>
            <person name="Adhikari A."/>
            <person name="Zheng C.-J."/>
            <person name="Schuster L."/>
            <person name="Cowan T.M."/>
            <person name="Smanski M.J."/>
            <person name="Chevrette M.G."/>
            <person name="De Carvalho L.P.S."/>
            <person name="Shen B."/>
        </authorList>
    </citation>
    <scope>NUCLEOTIDE SEQUENCE [LARGE SCALE GENOMIC DNA]</scope>
    <source>
        <strain evidence="6 7">NPDC020863</strain>
    </source>
</reference>
<dbReference type="SUPFAM" id="SSF46785">
    <property type="entry name" value="Winged helix' DNA-binding domain"/>
    <property type="match status" value="1"/>
</dbReference>
<evidence type="ECO:0000313" key="6">
    <source>
        <dbReference type="EMBL" id="MFK4271678.1"/>
    </source>
</evidence>
<comment type="similarity">
    <text evidence="1">Belongs to the LysR transcriptional regulatory family.</text>
</comment>
<dbReference type="CDD" id="cd08414">
    <property type="entry name" value="PBP2_LTTR_aromatics_like"/>
    <property type="match status" value="1"/>
</dbReference>
<evidence type="ECO:0000256" key="3">
    <source>
        <dbReference type="ARBA" id="ARBA00023125"/>
    </source>
</evidence>
<dbReference type="InterPro" id="IPR000847">
    <property type="entry name" value="LysR_HTH_N"/>
</dbReference>
<name>A0ABW8M1E1_9ACTN</name>
<dbReference type="PANTHER" id="PTHR30346">
    <property type="entry name" value="TRANSCRIPTIONAL DUAL REGULATOR HCAR-RELATED"/>
    <property type="match status" value="1"/>
</dbReference>
<dbReference type="Gene3D" id="3.40.190.10">
    <property type="entry name" value="Periplasmic binding protein-like II"/>
    <property type="match status" value="3"/>
</dbReference>
<keyword evidence="7" id="KW-1185">Reference proteome</keyword>
<proteinExistence type="inferred from homology"/>
<gene>
    <name evidence="6" type="ORF">ACI2L5_43240</name>
</gene>
<dbReference type="RefSeq" id="WP_358628353.1">
    <property type="nucleotide sequence ID" value="NZ_JBFACG010000004.1"/>
</dbReference>
<dbReference type="PROSITE" id="PS50931">
    <property type="entry name" value="HTH_LYSR"/>
    <property type="match status" value="1"/>
</dbReference>
<evidence type="ECO:0000256" key="4">
    <source>
        <dbReference type="ARBA" id="ARBA00023163"/>
    </source>
</evidence>
<dbReference type="Pfam" id="PF03466">
    <property type="entry name" value="LysR_substrate"/>
    <property type="match status" value="2"/>
</dbReference>
<dbReference type="Pfam" id="PF00126">
    <property type="entry name" value="HTH_1"/>
    <property type="match status" value="1"/>
</dbReference>